<evidence type="ECO:0000313" key="4">
    <source>
        <dbReference type="Proteomes" id="UP001174677"/>
    </source>
</evidence>
<dbReference type="Proteomes" id="UP001174677">
    <property type="component" value="Chromosome 1"/>
</dbReference>
<keyword evidence="1" id="KW-0106">Calcium</keyword>
<comment type="caution">
    <text evidence="3">The sequence shown here is derived from an EMBL/GenBank/DDBJ whole genome shotgun (WGS) entry which is preliminary data.</text>
</comment>
<protein>
    <recommendedName>
        <fullName evidence="2">EF-hand domain-containing protein</fullName>
    </recommendedName>
</protein>
<dbReference type="EMBL" id="JARPOI010000001">
    <property type="protein sequence ID" value="KAJ9189911.1"/>
    <property type="molecule type" value="Genomic_DNA"/>
</dbReference>
<feature type="domain" description="EF-hand" evidence="2">
    <location>
        <begin position="118"/>
        <end position="153"/>
    </location>
</feature>
<evidence type="ECO:0000313" key="3">
    <source>
        <dbReference type="EMBL" id="KAJ9189911.1"/>
    </source>
</evidence>
<dbReference type="PROSITE" id="PS00018">
    <property type="entry name" value="EF_HAND_1"/>
    <property type="match status" value="2"/>
</dbReference>
<dbReference type="InterPro" id="IPR018247">
    <property type="entry name" value="EF_Hand_1_Ca_BS"/>
</dbReference>
<dbReference type="Pfam" id="PF13202">
    <property type="entry name" value="EF-hand_5"/>
    <property type="match status" value="1"/>
</dbReference>
<accession>A0ABQ9NC73</accession>
<keyword evidence="4" id="KW-1185">Reference proteome</keyword>
<dbReference type="SMART" id="SM00054">
    <property type="entry name" value="EFh"/>
    <property type="match status" value="2"/>
</dbReference>
<reference evidence="3" key="1">
    <citation type="journal article" date="2023" name="Plant Biotechnol. J.">
        <title>Chromosome-level wild Hevea brasiliensis genome provides new tools for genomic-assisted breeding and valuable loci to elevate rubber yield.</title>
        <authorList>
            <person name="Cheng H."/>
            <person name="Song X."/>
            <person name="Hu Y."/>
            <person name="Wu T."/>
            <person name="Yang Q."/>
            <person name="An Z."/>
            <person name="Feng S."/>
            <person name="Deng Z."/>
            <person name="Wu W."/>
            <person name="Zeng X."/>
            <person name="Tu M."/>
            <person name="Wang X."/>
            <person name="Huang H."/>
        </authorList>
    </citation>
    <scope>NUCLEOTIDE SEQUENCE</scope>
    <source>
        <strain evidence="3">MT/VB/25A 57/8</strain>
    </source>
</reference>
<evidence type="ECO:0000256" key="1">
    <source>
        <dbReference type="ARBA" id="ARBA00022837"/>
    </source>
</evidence>
<organism evidence="3 4">
    <name type="scientific">Hevea brasiliensis</name>
    <name type="common">Para rubber tree</name>
    <name type="synonym">Siphonia brasiliensis</name>
    <dbReference type="NCBI Taxonomy" id="3981"/>
    <lineage>
        <taxon>Eukaryota</taxon>
        <taxon>Viridiplantae</taxon>
        <taxon>Streptophyta</taxon>
        <taxon>Embryophyta</taxon>
        <taxon>Tracheophyta</taxon>
        <taxon>Spermatophyta</taxon>
        <taxon>Magnoliopsida</taxon>
        <taxon>eudicotyledons</taxon>
        <taxon>Gunneridae</taxon>
        <taxon>Pentapetalae</taxon>
        <taxon>rosids</taxon>
        <taxon>fabids</taxon>
        <taxon>Malpighiales</taxon>
        <taxon>Euphorbiaceae</taxon>
        <taxon>Crotonoideae</taxon>
        <taxon>Micrandreae</taxon>
        <taxon>Hevea</taxon>
    </lineage>
</organism>
<feature type="domain" description="EF-hand" evidence="2">
    <location>
        <begin position="82"/>
        <end position="117"/>
    </location>
</feature>
<dbReference type="InterPro" id="IPR002048">
    <property type="entry name" value="EF_hand_dom"/>
</dbReference>
<sequence>MYCPPLWYPQDQNYTAFYSPNNPPIYPERPAAGANWSPPPLPCLPAPQGAWFPNNPPPPPRPSYVPWNPFPVHNYKAAPVPFTEEQVRQIFMRFDLNHDNVLSREEIRQAFQYLGAMFPGQKARQAMKVADANGDGAVDLSEIDDLVKYAYNLGYVVR</sequence>
<dbReference type="CDD" id="cd00051">
    <property type="entry name" value="EFh"/>
    <property type="match status" value="1"/>
</dbReference>
<evidence type="ECO:0000259" key="2">
    <source>
        <dbReference type="PROSITE" id="PS50222"/>
    </source>
</evidence>
<gene>
    <name evidence="3" type="ORF">P3X46_001159</name>
</gene>
<dbReference type="InterPro" id="IPR011992">
    <property type="entry name" value="EF-hand-dom_pair"/>
</dbReference>
<dbReference type="SUPFAM" id="SSF47473">
    <property type="entry name" value="EF-hand"/>
    <property type="match status" value="1"/>
</dbReference>
<proteinExistence type="predicted"/>
<dbReference type="Gene3D" id="1.10.238.10">
    <property type="entry name" value="EF-hand"/>
    <property type="match status" value="1"/>
</dbReference>
<dbReference type="PROSITE" id="PS50222">
    <property type="entry name" value="EF_HAND_2"/>
    <property type="match status" value="2"/>
</dbReference>
<name>A0ABQ9NC73_HEVBR</name>
<dbReference type="Pfam" id="PF13405">
    <property type="entry name" value="EF-hand_6"/>
    <property type="match status" value="1"/>
</dbReference>